<evidence type="ECO:0000259" key="1">
    <source>
        <dbReference type="Pfam" id="PF07969"/>
    </source>
</evidence>
<dbReference type="InterPro" id="IPR032466">
    <property type="entry name" value="Metal_Hydrolase"/>
</dbReference>
<name>A0ABN2P1C1_9ACTN</name>
<dbReference type="PANTHER" id="PTHR22642:SF2">
    <property type="entry name" value="PROTEIN LONG AFTER FAR-RED 3"/>
    <property type="match status" value="1"/>
</dbReference>
<proteinExistence type="predicted"/>
<dbReference type="Gene3D" id="3.10.310.70">
    <property type="match status" value="1"/>
</dbReference>
<dbReference type="InterPro" id="IPR011059">
    <property type="entry name" value="Metal-dep_hydrolase_composite"/>
</dbReference>
<dbReference type="PANTHER" id="PTHR22642">
    <property type="entry name" value="IMIDAZOLONEPROPIONASE"/>
    <property type="match status" value="1"/>
</dbReference>
<gene>
    <name evidence="2" type="ORF">GCM10009737_07370</name>
</gene>
<dbReference type="InterPro" id="IPR013108">
    <property type="entry name" value="Amidohydro_3"/>
</dbReference>
<dbReference type="RefSeq" id="WP_344003905.1">
    <property type="nucleotide sequence ID" value="NZ_BAAAMY010000002.1"/>
</dbReference>
<dbReference type="SUPFAM" id="SSF51338">
    <property type="entry name" value="Composite domain of metallo-dependent hydrolases"/>
    <property type="match status" value="1"/>
</dbReference>
<reference evidence="2 3" key="1">
    <citation type="journal article" date="2019" name="Int. J. Syst. Evol. Microbiol.">
        <title>The Global Catalogue of Microorganisms (GCM) 10K type strain sequencing project: providing services to taxonomists for standard genome sequencing and annotation.</title>
        <authorList>
            <consortium name="The Broad Institute Genomics Platform"/>
            <consortium name="The Broad Institute Genome Sequencing Center for Infectious Disease"/>
            <person name="Wu L."/>
            <person name="Ma J."/>
        </authorList>
    </citation>
    <scope>NUCLEOTIDE SEQUENCE [LARGE SCALE GENOMIC DNA]</scope>
    <source>
        <strain evidence="2 3">JCM 14046</strain>
    </source>
</reference>
<feature type="domain" description="Amidohydrolase 3" evidence="1">
    <location>
        <begin position="45"/>
        <end position="505"/>
    </location>
</feature>
<keyword evidence="3" id="KW-1185">Reference proteome</keyword>
<dbReference type="Gene3D" id="2.30.40.10">
    <property type="entry name" value="Urease, subunit C, domain 1"/>
    <property type="match status" value="1"/>
</dbReference>
<evidence type="ECO:0000313" key="3">
    <source>
        <dbReference type="Proteomes" id="UP001501612"/>
    </source>
</evidence>
<comment type="caution">
    <text evidence="2">The sequence shown here is derived from an EMBL/GenBank/DDBJ whole genome shotgun (WGS) entry which is preliminary data.</text>
</comment>
<sequence length="509" mass="51679">MTRRLLVRRARLPGSAATAVAVEGDRIVLVGAEDEAEAWDTGGAEVLDADGALLTAGFTDSHVHTVRTGFALTGLDLTGAPSLAAVLDAVAAHAAASPDAGVLLGQGWDETGWAERRAPTAAELERAAPGRRVQLTRVDAHSAVLSPALAALVPGLGDLDGSSDDGRVERDAHHAARATLESLVSDADRLAAARAAVGAMADVGLVGFHENAAPHIGPEAEIPLVRRAAADAGLRATVYWGELLAVDTARRLGATGLAGDLIADGAFGSRTAALAASYADAPTCGHAYLSAEQVADHVVACTEAGLQAGFHCIGDAALDAIGAGFAAARDRLGAARLRAAGHRLEHVEMPSAAVVAVLDDLGVVASVQPVFDALWGGPDGMYADRLGERWRVTNPLAALAATRGGLAIGSDSPVTALGPWAAVRAAVHHHAPEHRVTAPVAYAAHTAGSAAAGRDADGGRLEVGARADLALWDCPAGLTDDTLPVLDPGADLPVLRHLLVAGRTVRSTT</sequence>
<evidence type="ECO:0000313" key="2">
    <source>
        <dbReference type="EMBL" id="GAA1908816.1"/>
    </source>
</evidence>
<protein>
    <submittedName>
        <fullName evidence="2">Amidohydrolase</fullName>
    </submittedName>
</protein>
<dbReference type="EMBL" id="BAAAMY010000002">
    <property type="protein sequence ID" value="GAA1908816.1"/>
    <property type="molecule type" value="Genomic_DNA"/>
</dbReference>
<dbReference type="Gene3D" id="3.20.20.140">
    <property type="entry name" value="Metal-dependent hydrolases"/>
    <property type="match status" value="1"/>
</dbReference>
<organism evidence="2 3">
    <name type="scientific">Nocardioides lentus</name>
    <dbReference type="NCBI Taxonomy" id="338077"/>
    <lineage>
        <taxon>Bacteria</taxon>
        <taxon>Bacillati</taxon>
        <taxon>Actinomycetota</taxon>
        <taxon>Actinomycetes</taxon>
        <taxon>Propionibacteriales</taxon>
        <taxon>Nocardioidaceae</taxon>
        <taxon>Nocardioides</taxon>
    </lineage>
</organism>
<accession>A0ABN2P1C1</accession>
<dbReference type="Pfam" id="PF07969">
    <property type="entry name" value="Amidohydro_3"/>
    <property type="match status" value="1"/>
</dbReference>
<dbReference type="Proteomes" id="UP001501612">
    <property type="component" value="Unassembled WGS sequence"/>
</dbReference>
<dbReference type="SUPFAM" id="SSF51556">
    <property type="entry name" value="Metallo-dependent hydrolases"/>
    <property type="match status" value="1"/>
</dbReference>